<dbReference type="PANTHER" id="PTHR30537">
    <property type="entry name" value="HTH-TYPE TRANSCRIPTIONAL REGULATOR"/>
    <property type="match status" value="1"/>
</dbReference>
<accession>A0A4R3I6P6</accession>
<dbReference type="Gene3D" id="3.40.190.290">
    <property type="match status" value="1"/>
</dbReference>
<dbReference type="Pfam" id="PF00126">
    <property type="entry name" value="HTH_1"/>
    <property type="match status" value="1"/>
</dbReference>
<keyword evidence="3 6" id="KW-0238">DNA-binding</keyword>
<dbReference type="SUPFAM" id="SSF53850">
    <property type="entry name" value="Periplasmic binding protein-like II"/>
    <property type="match status" value="1"/>
</dbReference>
<evidence type="ECO:0000313" key="7">
    <source>
        <dbReference type="Proteomes" id="UP000295793"/>
    </source>
</evidence>
<organism evidence="6 7">
    <name type="scientific">Reinekea marinisedimentorum</name>
    <dbReference type="NCBI Taxonomy" id="230495"/>
    <lineage>
        <taxon>Bacteria</taxon>
        <taxon>Pseudomonadati</taxon>
        <taxon>Pseudomonadota</taxon>
        <taxon>Gammaproteobacteria</taxon>
        <taxon>Oceanospirillales</taxon>
        <taxon>Saccharospirillaceae</taxon>
        <taxon>Reinekea</taxon>
    </lineage>
</organism>
<evidence type="ECO:0000256" key="3">
    <source>
        <dbReference type="ARBA" id="ARBA00023125"/>
    </source>
</evidence>
<proteinExistence type="inferred from homology"/>
<dbReference type="PANTHER" id="PTHR30537:SF10">
    <property type="entry name" value="TRANSCRIPTIONAL REGULATOR-RELATED"/>
    <property type="match status" value="1"/>
</dbReference>
<dbReference type="EMBL" id="SLZR01000005">
    <property type="protein sequence ID" value="TCS41765.1"/>
    <property type="molecule type" value="Genomic_DNA"/>
</dbReference>
<dbReference type="RefSeq" id="WP_132701217.1">
    <property type="nucleotide sequence ID" value="NZ_SLZR01000005.1"/>
</dbReference>
<dbReference type="GO" id="GO:0043565">
    <property type="term" value="F:sequence-specific DNA binding"/>
    <property type="evidence" value="ECO:0007669"/>
    <property type="project" value="TreeGrafter"/>
</dbReference>
<name>A0A4R3I6P6_9GAMM</name>
<feature type="domain" description="HTH lysR-type" evidence="5">
    <location>
        <begin position="10"/>
        <end position="59"/>
    </location>
</feature>
<dbReference type="Pfam" id="PF03466">
    <property type="entry name" value="LysR_substrate"/>
    <property type="match status" value="1"/>
</dbReference>
<dbReference type="InterPro" id="IPR036390">
    <property type="entry name" value="WH_DNA-bd_sf"/>
</dbReference>
<dbReference type="InterPro" id="IPR036388">
    <property type="entry name" value="WH-like_DNA-bd_sf"/>
</dbReference>
<sequence length="296" mass="33090">MAQWEGVREFVAVVESGGFTAAAERLHISVAKISRQVAALEERLSTELLHRTTRKISVTEAGQIYYQRCRPLLDGLEEAELALSSLSLEATGLIRLTAPFTFGEGHISPLLNDFQALHPQVKLECQLTNQQLDLIEGGFDLAIRLGKLEDSSMQARRLASRQLFLCASPEYLNTYGQPHSLGELQHHNCLLGTLDYWRFREGGQERALRVSGNLRTNGGLALVDAALKGLGLVQLPDYYVRDHIESGKLVELMKHFQPEEEGIWALYPRSRHLPAKVRLLVDFLVQQLQPEPTASA</sequence>
<dbReference type="AlphaFoldDB" id="A0A4R3I6P6"/>
<evidence type="ECO:0000259" key="5">
    <source>
        <dbReference type="PROSITE" id="PS50931"/>
    </source>
</evidence>
<dbReference type="InterPro" id="IPR058163">
    <property type="entry name" value="LysR-type_TF_proteobact-type"/>
</dbReference>
<reference evidence="6 7" key="1">
    <citation type="submission" date="2019-03" db="EMBL/GenBank/DDBJ databases">
        <title>Genomic Encyclopedia of Archaeal and Bacterial Type Strains, Phase II (KMG-II): from individual species to whole genera.</title>
        <authorList>
            <person name="Goeker M."/>
        </authorList>
    </citation>
    <scope>NUCLEOTIDE SEQUENCE [LARGE SCALE GENOMIC DNA]</scope>
    <source>
        <strain evidence="6 7">DSM 15388</strain>
    </source>
</reference>
<evidence type="ECO:0000256" key="2">
    <source>
        <dbReference type="ARBA" id="ARBA00023015"/>
    </source>
</evidence>
<gene>
    <name evidence="6" type="ORF">BCF53_105193</name>
</gene>
<dbReference type="OrthoDB" id="9815676at2"/>
<dbReference type="GO" id="GO:0003700">
    <property type="term" value="F:DNA-binding transcription factor activity"/>
    <property type="evidence" value="ECO:0007669"/>
    <property type="project" value="InterPro"/>
</dbReference>
<dbReference type="PROSITE" id="PS50931">
    <property type="entry name" value="HTH_LYSR"/>
    <property type="match status" value="1"/>
</dbReference>
<dbReference type="FunFam" id="3.40.190.290:FF:000001">
    <property type="entry name" value="Transcriptional regulator, LysR family"/>
    <property type="match status" value="1"/>
</dbReference>
<comment type="similarity">
    <text evidence="1">Belongs to the LysR transcriptional regulatory family.</text>
</comment>
<evidence type="ECO:0000256" key="1">
    <source>
        <dbReference type="ARBA" id="ARBA00009437"/>
    </source>
</evidence>
<dbReference type="Gene3D" id="1.10.10.10">
    <property type="entry name" value="Winged helix-like DNA-binding domain superfamily/Winged helix DNA-binding domain"/>
    <property type="match status" value="1"/>
</dbReference>
<protein>
    <submittedName>
        <fullName evidence="6">DNA-binding transcriptional LysR family regulator</fullName>
    </submittedName>
</protein>
<dbReference type="SUPFAM" id="SSF46785">
    <property type="entry name" value="Winged helix' DNA-binding domain"/>
    <property type="match status" value="1"/>
</dbReference>
<dbReference type="FunFam" id="1.10.10.10:FF:000001">
    <property type="entry name" value="LysR family transcriptional regulator"/>
    <property type="match status" value="1"/>
</dbReference>
<keyword evidence="4" id="KW-0804">Transcription</keyword>
<dbReference type="GO" id="GO:0006351">
    <property type="term" value="P:DNA-templated transcription"/>
    <property type="evidence" value="ECO:0007669"/>
    <property type="project" value="TreeGrafter"/>
</dbReference>
<comment type="caution">
    <text evidence="6">The sequence shown here is derived from an EMBL/GenBank/DDBJ whole genome shotgun (WGS) entry which is preliminary data.</text>
</comment>
<keyword evidence="2" id="KW-0805">Transcription regulation</keyword>
<dbReference type="Proteomes" id="UP000295793">
    <property type="component" value="Unassembled WGS sequence"/>
</dbReference>
<dbReference type="InterPro" id="IPR005119">
    <property type="entry name" value="LysR_subst-bd"/>
</dbReference>
<evidence type="ECO:0000313" key="6">
    <source>
        <dbReference type="EMBL" id="TCS41765.1"/>
    </source>
</evidence>
<keyword evidence="7" id="KW-1185">Reference proteome</keyword>
<evidence type="ECO:0000256" key="4">
    <source>
        <dbReference type="ARBA" id="ARBA00023163"/>
    </source>
</evidence>
<dbReference type="InterPro" id="IPR000847">
    <property type="entry name" value="LysR_HTH_N"/>
</dbReference>